<evidence type="ECO:0000259" key="3">
    <source>
        <dbReference type="PROSITE" id="PS50109"/>
    </source>
</evidence>
<dbReference type="InterPro" id="IPR005467">
    <property type="entry name" value="His_kinase_dom"/>
</dbReference>
<feature type="coiled-coil region" evidence="2">
    <location>
        <begin position="504"/>
        <end position="531"/>
    </location>
</feature>
<reference evidence="4 5" key="1">
    <citation type="journal article" date="2019" name="Sci. Rep.">
        <title>Differences in resource use lead to coexistence of seed-transmitted microbial populations.</title>
        <authorList>
            <person name="Torres-Cortes G."/>
            <person name="Garcia B.J."/>
            <person name="Compant S."/>
            <person name="Rezki S."/>
            <person name="Jones P."/>
            <person name="Preveaux A."/>
            <person name="Briand M."/>
            <person name="Roulet A."/>
            <person name="Bouchez O."/>
            <person name="Jacobson D."/>
            <person name="Barret M."/>
        </authorList>
    </citation>
    <scope>NUCLEOTIDE SEQUENCE [LARGE SCALE GENOMIC DNA]</scope>
    <source>
        <strain evidence="4 5">CFBP13511</strain>
    </source>
</reference>
<dbReference type="InterPro" id="IPR043836">
    <property type="entry name" value="DHp"/>
</dbReference>
<dbReference type="InterPro" id="IPR036890">
    <property type="entry name" value="HATPase_C_sf"/>
</dbReference>
<keyword evidence="4" id="KW-0547">Nucleotide-binding</keyword>
<feature type="domain" description="Histidine kinase" evidence="3">
    <location>
        <begin position="797"/>
        <end position="995"/>
    </location>
</feature>
<dbReference type="SMART" id="SM00387">
    <property type="entry name" value="HATPase_c"/>
    <property type="match status" value="1"/>
</dbReference>
<organism evidence="4 5">
    <name type="scientific">Erwinia persicina</name>
    <dbReference type="NCBI Taxonomy" id="55211"/>
    <lineage>
        <taxon>Bacteria</taxon>
        <taxon>Pseudomonadati</taxon>
        <taxon>Pseudomonadota</taxon>
        <taxon>Gammaproteobacteria</taxon>
        <taxon>Enterobacterales</taxon>
        <taxon>Erwiniaceae</taxon>
        <taxon>Erwinia</taxon>
    </lineage>
</organism>
<accession>A0A4V5U8A6</accession>
<evidence type="ECO:0000313" key="5">
    <source>
        <dbReference type="Proteomes" id="UP000306393"/>
    </source>
</evidence>
<gene>
    <name evidence="4" type="ORF">EpCFBP13511_20655</name>
</gene>
<evidence type="ECO:0000313" key="4">
    <source>
        <dbReference type="EMBL" id="TKJ84767.1"/>
    </source>
</evidence>
<sequence length="1011" mass="116020">MAQMKVSARTVDMLGRQQIAGIPTAIHELFKNAHDAYASNVEIDFFESQNLLTLRDDGIGMTKEDFIGKWLTIGTSSKLGINRKPVFIPEGMDERPLMGEKGIGRLAIASIGRLVLVLSRAIRDDGMHEMVAALVHWTQFEIPEINLSEIVIPVKTFATEKLPNQDDIKEMSNEIIENLDKLESKVSNEIYNIIKNDLDAFAFSPDVLFINLQSITSKNWEKSNIHNEGRIDNKKTPILDGFNHGTHFVIMPCDPALELDIKKDENNTTELQKILVGFANSLNDQSEQLMATKFRIHTGTTEPEELIEDGFFTPEDALSADHYIEGEFDDFGQFNGAVTVYRGEPVDHIINWNENLGTKTHCGRFKIKFSYLQGEASDSTVPPQIYAEIKSKLSMYGGVYLYKDGIRVLPYGKPEFDFLRIEERRTKRASTAFFSYRWMFGAIEIGHDSNSMLIEKAGREGLIENIAYREFKSILNNFFDQLAADFFRENSINDRFWEIKELFKNQAKKQKNTLEKRKKSVSSKKSNFQNELENFFLNYDNNTYVNNVESILHETKHLILTSRDSWTTPQKYNFIYEVMRDVKRKISDFSKSIKITKPNIGLNKTLLRQWESYHILREKINEEIVEPAKSHIDEIILGYMNTHSLSFSKREKITEAVNDERKNLNGSVNSFKKEIKDSVNILDGSIKEKVREKTLEFTNTINTVMSEINTISLDTISDDKANDMIASWEKQLDTVSNRTEEYFNKLKESVEIIITDLQGDEVTSIDTLVALETENEQVKDSLNQYFDFAQLGMSIGIIQHEFSSTIRSVRQSIKMLKPWADQNPNLNTIFFNISHSFSHLDGYLKMFTPLNRRLYRSKIELSGKEITRYLKDIFDERMKRHSIILESTDDFLNKVTNVYPSTFLPVFINVIDNAIYWLNTQRTADNPNKKITLATLENSLTISNNGPVIPTLDRESIFEFSFSRKESGRGMGLYISKETLNREGFDIRLAKGDVSDTPCFIIDNLDTGASA</sequence>
<dbReference type="SUPFAM" id="SSF55874">
    <property type="entry name" value="ATPase domain of HSP90 chaperone/DNA topoisomerase II/histidine kinase"/>
    <property type="match status" value="2"/>
</dbReference>
<protein>
    <submittedName>
        <fullName evidence="4">ATP-binding protein</fullName>
    </submittedName>
</protein>
<keyword evidence="2" id="KW-0175">Coiled coil</keyword>
<dbReference type="InterPro" id="IPR003594">
    <property type="entry name" value="HATPase_dom"/>
</dbReference>
<dbReference type="OrthoDB" id="9816482at2"/>
<dbReference type="EMBL" id="QGAC01000025">
    <property type="protein sequence ID" value="TKJ84767.1"/>
    <property type="molecule type" value="Genomic_DNA"/>
</dbReference>
<dbReference type="Pfam" id="PF19191">
    <property type="entry name" value="HEF_HK"/>
    <property type="match status" value="1"/>
</dbReference>
<dbReference type="InterPro" id="IPR020575">
    <property type="entry name" value="Hsp90_N"/>
</dbReference>
<keyword evidence="1" id="KW-0597">Phosphoprotein</keyword>
<dbReference type="AlphaFoldDB" id="A0A4V5U8A6"/>
<keyword evidence="4" id="KW-0067">ATP-binding</keyword>
<dbReference type="RefSeq" id="WP_137269969.1">
    <property type="nucleotide sequence ID" value="NZ_QGAC01000025.1"/>
</dbReference>
<dbReference type="PRINTS" id="PR00775">
    <property type="entry name" value="HEATSHOCK90"/>
</dbReference>
<dbReference type="Gene3D" id="3.30.565.10">
    <property type="entry name" value="Histidine kinase-like ATPase, C-terminal domain"/>
    <property type="match status" value="2"/>
</dbReference>
<dbReference type="GO" id="GO:0005524">
    <property type="term" value="F:ATP binding"/>
    <property type="evidence" value="ECO:0007669"/>
    <property type="project" value="UniProtKB-KW"/>
</dbReference>
<dbReference type="Pfam" id="PF02518">
    <property type="entry name" value="HATPase_c"/>
    <property type="match status" value="1"/>
</dbReference>
<comment type="caution">
    <text evidence="4">The sequence shown here is derived from an EMBL/GenBank/DDBJ whole genome shotgun (WGS) entry which is preliminary data.</text>
</comment>
<proteinExistence type="predicted"/>
<dbReference type="Pfam" id="PF13589">
    <property type="entry name" value="HATPase_c_3"/>
    <property type="match status" value="1"/>
</dbReference>
<dbReference type="Proteomes" id="UP000306393">
    <property type="component" value="Unassembled WGS sequence"/>
</dbReference>
<evidence type="ECO:0000256" key="1">
    <source>
        <dbReference type="ARBA" id="ARBA00022553"/>
    </source>
</evidence>
<name>A0A4V5U8A6_9GAMM</name>
<dbReference type="PROSITE" id="PS50109">
    <property type="entry name" value="HIS_KIN"/>
    <property type="match status" value="1"/>
</dbReference>
<evidence type="ECO:0000256" key="2">
    <source>
        <dbReference type="SAM" id="Coils"/>
    </source>
</evidence>